<evidence type="ECO:0000313" key="11">
    <source>
        <dbReference type="Proteomes" id="UP000019377"/>
    </source>
</evidence>
<dbReference type="InterPro" id="IPR003492">
    <property type="entry name" value="Battenin_disease_Cln3"/>
</dbReference>
<dbReference type="GO" id="GO:0051453">
    <property type="term" value="P:regulation of intracellular pH"/>
    <property type="evidence" value="ECO:0007669"/>
    <property type="project" value="TreeGrafter"/>
</dbReference>
<feature type="transmembrane region" description="Helical" evidence="8">
    <location>
        <begin position="170"/>
        <end position="191"/>
    </location>
</feature>
<feature type="transmembrane region" description="Helical" evidence="8">
    <location>
        <begin position="395"/>
        <end position="420"/>
    </location>
</feature>
<evidence type="ECO:0000256" key="7">
    <source>
        <dbReference type="ARBA" id="ARBA00023136"/>
    </source>
</evidence>
<reference evidence="11" key="1">
    <citation type="journal article" date="2013" name="Genome Announc.">
        <title>Draft genome sequence of Pseudozyma brasiliensis sp. nov. strain GHG001, a high producer of endo-1,4-xylanase isolated from an insect pest of sugarcane.</title>
        <authorList>
            <person name="Oliveira J.V.D.C."/>
            <person name="dos Santos R.A.C."/>
            <person name="Borges T.A."/>
            <person name="Riano-Pachon D.M."/>
            <person name="Goldman G.H."/>
        </authorList>
    </citation>
    <scope>NUCLEOTIDE SEQUENCE [LARGE SCALE GENOMIC DNA]</scope>
    <source>
        <strain evidence="11">GHG001</strain>
    </source>
</reference>
<keyword evidence="5" id="KW-0029">Amino-acid transport</keyword>
<feature type="region of interest" description="Disordered" evidence="9">
    <location>
        <begin position="230"/>
        <end position="265"/>
    </location>
</feature>
<accession>V5F0I4</accession>
<dbReference type="GeneID" id="27417588"/>
<dbReference type="PRINTS" id="PR01315">
    <property type="entry name" value="BATTENIN"/>
</dbReference>
<keyword evidence="4 8" id="KW-0812">Transmembrane</keyword>
<comment type="similarity">
    <text evidence="2 8">Belongs to the battenin family.</text>
</comment>
<dbReference type="InterPro" id="IPR036259">
    <property type="entry name" value="MFS_trans_sf"/>
</dbReference>
<dbReference type="HOGENOM" id="CLU_029663_3_1_1"/>
<dbReference type="GO" id="GO:0005774">
    <property type="term" value="C:vacuolar membrane"/>
    <property type="evidence" value="ECO:0007669"/>
    <property type="project" value="UniProtKB-SubCell"/>
</dbReference>
<keyword evidence="6 8" id="KW-1133">Transmembrane helix</keyword>
<evidence type="ECO:0000313" key="10">
    <source>
        <dbReference type="EMBL" id="EST08729.1"/>
    </source>
</evidence>
<protein>
    <recommendedName>
        <fullName evidence="8">Protein BTN</fullName>
    </recommendedName>
</protein>
<evidence type="ECO:0000256" key="3">
    <source>
        <dbReference type="ARBA" id="ARBA00022448"/>
    </source>
</evidence>
<feature type="region of interest" description="Disordered" evidence="9">
    <location>
        <begin position="1"/>
        <end position="21"/>
    </location>
</feature>
<feature type="transmembrane region" description="Helical" evidence="8">
    <location>
        <begin position="93"/>
        <end position="111"/>
    </location>
</feature>
<feature type="transmembrane region" description="Helical" evidence="8">
    <location>
        <begin position="197"/>
        <end position="218"/>
    </location>
</feature>
<name>V5F0I4_KALBG</name>
<dbReference type="SUPFAM" id="SSF103473">
    <property type="entry name" value="MFS general substrate transporter"/>
    <property type="match status" value="1"/>
</dbReference>
<dbReference type="RefSeq" id="XP_016293718.1">
    <property type="nucleotide sequence ID" value="XM_016434978.1"/>
</dbReference>
<evidence type="ECO:0000256" key="4">
    <source>
        <dbReference type="ARBA" id="ARBA00022692"/>
    </source>
</evidence>
<organism evidence="10 11">
    <name type="scientific">Kalmanozyma brasiliensis (strain GHG001)</name>
    <name type="common">Yeast</name>
    <name type="synonym">Pseudozyma brasiliensis</name>
    <dbReference type="NCBI Taxonomy" id="1365824"/>
    <lineage>
        <taxon>Eukaryota</taxon>
        <taxon>Fungi</taxon>
        <taxon>Dikarya</taxon>
        <taxon>Basidiomycota</taxon>
        <taxon>Ustilaginomycotina</taxon>
        <taxon>Ustilaginomycetes</taxon>
        <taxon>Ustilaginales</taxon>
        <taxon>Ustilaginaceae</taxon>
        <taxon>Kalmanozyma</taxon>
    </lineage>
</organism>
<dbReference type="EMBL" id="KI545857">
    <property type="protein sequence ID" value="EST08729.1"/>
    <property type="molecule type" value="Genomic_DNA"/>
</dbReference>
<evidence type="ECO:0000256" key="2">
    <source>
        <dbReference type="ARBA" id="ARBA00007467"/>
    </source>
</evidence>
<evidence type="ECO:0000256" key="8">
    <source>
        <dbReference type="RuleBase" id="RU361113"/>
    </source>
</evidence>
<dbReference type="AlphaFoldDB" id="V5F0I4"/>
<feature type="transmembrane region" description="Helical" evidence="8">
    <location>
        <begin position="365"/>
        <end position="389"/>
    </location>
</feature>
<keyword evidence="7 8" id="KW-0472">Membrane</keyword>
<keyword evidence="11" id="KW-1185">Reference proteome</keyword>
<dbReference type="GO" id="GO:0006865">
    <property type="term" value="P:amino acid transport"/>
    <property type="evidence" value="ECO:0007669"/>
    <property type="project" value="UniProtKB-KW"/>
</dbReference>
<keyword evidence="8" id="KW-0926">Vacuole</keyword>
<evidence type="ECO:0000256" key="1">
    <source>
        <dbReference type="ARBA" id="ARBA00004127"/>
    </source>
</evidence>
<dbReference type="Pfam" id="PF02487">
    <property type="entry name" value="CLN3"/>
    <property type="match status" value="1"/>
</dbReference>
<feature type="transmembrane region" description="Helical" evidence="8">
    <location>
        <begin position="62"/>
        <end position="81"/>
    </location>
</feature>
<dbReference type="eggNOG" id="KOG3880">
    <property type="taxonomic scope" value="Eukaryota"/>
</dbReference>
<evidence type="ECO:0000256" key="9">
    <source>
        <dbReference type="SAM" id="MobiDB-lite"/>
    </source>
</evidence>
<dbReference type="STRING" id="1365824.V5F0I4"/>
<proteinExistence type="inferred from homology"/>
<comment type="subcellular location">
    <subcellularLocation>
        <location evidence="1">Endomembrane system</location>
        <topology evidence="1">Multi-pass membrane protein</topology>
    </subcellularLocation>
    <subcellularLocation>
        <location evidence="8">Vacuole membrane</location>
        <topology evidence="8">Multi-pass membrane protein</topology>
    </subcellularLocation>
</comment>
<gene>
    <name evidence="10" type="ORF">PSEUBRA_SCAF15g05713</name>
</gene>
<dbReference type="PANTHER" id="PTHR10981">
    <property type="entry name" value="BATTENIN"/>
    <property type="match status" value="1"/>
</dbReference>
<dbReference type="OrthoDB" id="5965864at2759"/>
<dbReference type="GO" id="GO:0012505">
    <property type="term" value="C:endomembrane system"/>
    <property type="evidence" value="ECO:0007669"/>
    <property type="project" value="UniProtKB-SubCell"/>
</dbReference>
<dbReference type="OMA" id="WLCNWQV"/>
<sequence>MVAPSTTPRAGPNHPSVSPSAKRTSLRLNIAFFLFGLLNNSLYVVILTAALELLPQGVPTGLVSFANIFPALIAKAVWPYLLKGEVRYTKRVWSCAALSFVGMLLVSFFPALTMRLFGISLASFSSGLGELTFLQLSTRYAPKRSGGRRSGLSEVELAGAGLETNFAGDAVGWFASGTGAAGLVGAGAWWVVRPLGVQTGMAILSVLPGFMVLAYTVVLPSVEQLLEGGGKGGEYVPVSTDDDRTSQDDLDADADDSTPLVHPSTPDPATIRLSFAEKMSLLRPMLLPYILPLVTVYFAEYTINQGVAPTLIYPLPTPSNHPLLAHIIRKLTDYYPLYQLVYQTFVFLSRSSISIFHLPAIPRSLLWLPAILQTSLLAILTTESLYAWFRTSIVSPLVIVLICIEGLAGGAAYVSVFYSIGVDAHPHPPSGAEDEDETYRLAKKAQEHEFRIGCVGFGDSLGILAASIISMPLQVSLCNAQVRSGRELCKQA</sequence>
<evidence type="ECO:0000256" key="6">
    <source>
        <dbReference type="ARBA" id="ARBA00022989"/>
    </source>
</evidence>
<feature type="transmembrane region" description="Helical" evidence="8">
    <location>
        <begin position="30"/>
        <end position="50"/>
    </location>
</feature>
<dbReference type="PANTHER" id="PTHR10981:SF0">
    <property type="entry name" value="BATTENIN"/>
    <property type="match status" value="1"/>
</dbReference>
<dbReference type="Proteomes" id="UP000019377">
    <property type="component" value="Unassembled WGS sequence"/>
</dbReference>
<keyword evidence="3" id="KW-0813">Transport</keyword>
<evidence type="ECO:0000256" key="5">
    <source>
        <dbReference type="ARBA" id="ARBA00022970"/>
    </source>
</evidence>